<sequence>MIHVSSPTAQKFDRVKRKGVAFLSGLFRTKRLIVGMKIDEEDEMERPRIETPAIVSNRIPSSLSVAAVDVVLSPSSVSQSSPSHSILTLTPGRTRNIDQDMEALRLSRQDNPFLQILASRESLIESMEESESDDAILMSQELGDADPLTLAQVHEHLVRSPPPASWPMTPAFPFSPVPVDNSCPLAITRYKTPSPSKNTCCKRDRITDSSTLSKSEPSNDLRVTDRHTHTFSLLNPTPIRTLSEVRRLHRSADDNVQLMSSE</sequence>
<evidence type="ECO:0000313" key="2">
    <source>
        <dbReference type="Proteomes" id="UP000826195"/>
    </source>
</evidence>
<dbReference type="Proteomes" id="UP000826195">
    <property type="component" value="Unassembled WGS sequence"/>
</dbReference>
<proteinExistence type="predicted"/>
<protein>
    <submittedName>
        <fullName evidence="1">Uncharacterized protein</fullName>
    </submittedName>
</protein>
<gene>
    <name evidence="1" type="ORF">KQX54_012217</name>
</gene>
<name>A0AAV7ITB5_COTGL</name>
<evidence type="ECO:0000313" key="1">
    <source>
        <dbReference type="EMBL" id="KAH0557844.1"/>
    </source>
</evidence>
<keyword evidence="2" id="KW-1185">Reference proteome</keyword>
<dbReference type="EMBL" id="JAHXZJ010000747">
    <property type="protein sequence ID" value="KAH0557844.1"/>
    <property type="molecule type" value="Genomic_DNA"/>
</dbReference>
<organism evidence="1 2">
    <name type="scientific">Cotesia glomerata</name>
    <name type="common">Lepidopteran parasitic wasp</name>
    <name type="synonym">Apanteles glomeratus</name>
    <dbReference type="NCBI Taxonomy" id="32391"/>
    <lineage>
        <taxon>Eukaryota</taxon>
        <taxon>Metazoa</taxon>
        <taxon>Ecdysozoa</taxon>
        <taxon>Arthropoda</taxon>
        <taxon>Hexapoda</taxon>
        <taxon>Insecta</taxon>
        <taxon>Pterygota</taxon>
        <taxon>Neoptera</taxon>
        <taxon>Endopterygota</taxon>
        <taxon>Hymenoptera</taxon>
        <taxon>Apocrita</taxon>
        <taxon>Ichneumonoidea</taxon>
        <taxon>Braconidae</taxon>
        <taxon>Microgastrinae</taxon>
        <taxon>Cotesia</taxon>
    </lineage>
</organism>
<reference evidence="1 2" key="1">
    <citation type="journal article" date="2021" name="J. Hered.">
        <title>A chromosome-level genome assembly of the parasitoid wasp, Cotesia glomerata (Hymenoptera: Braconidae).</title>
        <authorList>
            <person name="Pinto B.J."/>
            <person name="Weis J.J."/>
            <person name="Gamble T."/>
            <person name="Ode P.J."/>
            <person name="Paul R."/>
            <person name="Zaspel J.M."/>
        </authorList>
    </citation>
    <scope>NUCLEOTIDE SEQUENCE [LARGE SCALE GENOMIC DNA]</scope>
    <source>
        <strain evidence="1">CgM1</strain>
    </source>
</reference>
<accession>A0AAV7ITB5</accession>
<dbReference type="AlphaFoldDB" id="A0AAV7ITB5"/>
<comment type="caution">
    <text evidence="1">The sequence shown here is derived from an EMBL/GenBank/DDBJ whole genome shotgun (WGS) entry which is preliminary data.</text>
</comment>